<feature type="chain" id="PRO_5041935343" evidence="2">
    <location>
        <begin position="17"/>
        <end position="442"/>
    </location>
</feature>
<dbReference type="PANTHER" id="PTHR46484">
    <property type="entry name" value="SI:CH211-171H4.5-RELATED"/>
    <property type="match status" value="1"/>
</dbReference>
<reference evidence="4" key="1">
    <citation type="submission" date="2022-03" db="EMBL/GenBank/DDBJ databases">
        <authorList>
            <person name="Alioto T."/>
            <person name="Alioto T."/>
            <person name="Gomez Garrido J."/>
        </authorList>
    </citation>
    <scope>NUCLEOTIDE SEQUENCE</scope>
</reference>
<feature type="domain" description="Ig-like" evidence="3">
    <location>
        <begin position="133"/>
        <end position="226"/>
    </location>
</feature>
<dbReference type="InterPro" id="IPR013783">
    <property type="entry name" value="Ig-like_fold"/>
</dbReference>
<proteinExistence type="predicted"/>
<dbReference type="SUPFAM" id="SSF48726">
    <property type="entry name" value="Immunoglobulin"/>
    <property type="match status" value="3"/>
</dbReference>
<sequence>MKIFLLIILQALDSSGQQWLFSFPSRMVALIGSCVEIPCRFVKPSNYTSYNIVWYRYERINDTVIFKTNGISETIASYRGRTSLVKNDKNKCSLRINSVTWDDSARFYPGIDKKINAYKIQNKFIKLQTTALPNVLNFKEPGDMTEGKPVNITCSAKHTCIADPPRLWWNKPGLYNNTYHTELKDGVWKTKIEQMYIPSYQDHGTFLQCTVAHPNGQIMEKTALLQIEYAAKGVTIIPGKNKFSKGDTMELICNFLACNPEPSHYTWYLNSSVLMNETEKILIMHDITSKLSGNYICAVHNEIGISLSSHSVIITDNDNVSIPENDTASYTLNPTIIIVPGLICLLLFLLIGFLCWRYRKFQKVLCCMANQAEDAKPSDATYADLQRENICTEYDELKERRGSQPTAWSNLSLSKHQLVPCPPSFGPVGVNLVHTLEAPLHS</sequence>
<accession>A0AAD1WL27</accession>
<evidence type="ECO:0000256" key="1">
    <source>
        <dbReference type="SAM" id="Phobius"/>
    </source>
</evidence>
<dbReference type="PANTHER" id="PTHR46484:SF1">
    <property type="entry name" value="SCHWANN CELL MYELIN PROTEIN-RELATED"/>
    <property type="match status" value="1"/>
</dbReference>
<evidence type="ECO:0000259" key="3">
    <source>
        <dbReference type="PROSITE" id="PS50835"/>
    </source>
</evidence>
<dbReference type="Pfam" id="PF13895">
    <property type="entry name" value="Ig_2"/>
    <property type="match status" value="1"/>
</dbReference>
<feature type="signal peptide" evidence="2">
    <location>
        <begin position="1"/>
        <end position="16"/>
    </location>
</feature>
<keyword evidence="1" id="KW-0812">Transmembrane</keyword>
<dbReference type="PROSITE" id="PS50835">
    <property type="entry name" value="IG_LIKE"/>
    <property type="match status" value="2"/>
</dbReference>
<evidence type="ECO:0000313" key="5">
    <source>
        <dbReference type="Proteomes" id="UP001295444"/>
    </source>
</evidence>
<dbReference type="InterPro" id="IPR036179">
    <property type="entry name" value="Ig-like_dom_sf"/>
</dbReference>
<gene>
    <name evidence="4" type="ORF">PECUL_23A043187</name>
</gene>
<dbReference type="Proteomes" id="UP001295444">
    <property type="component" value="Chromosome 10"/>
</dbReference>
<organism evidence="4 5">
    <name type="scientific">Pelobates cultripes</name>
    <name type="common">Western spadefoot toad</name>
    <dbReference type="NCBI Taxonomy" id="61616"/>
    <lineage>
        <taxon>Eukaryota</taxon>
        <taxon>Metazoa</taxon>
        <taxon>Chordata</taxon>
        <taxon>Craniata</taxon>
        <taxon>Vertebrata</taxon>
        <taxon>Euteleostomi</taxon>
        <taxon>Amphibia</taxon>
        <taxon>Batrachia</taxon>
        <taxon>Anura</taxon>
        <taxon>Pelobatoidea</taxon>
        <taxon>Pelobatidae</taxon>
        <taxon>Pelobates</taxon>
    </lineage>
</organism>
<feature type="domain" description="Ig-like" evidence="3">
    <location>
        <begin position="232"/>
        <end position="315"/>
    </location>
</feature>
<evidence type="ECO:0000313" key="4">
    <source>
        <dbReference type="EMBL" id="CAH2318631.1"/>
    </source>
</evidence>
<name>A0AAD1WL27_PELCU</name>
<evidence type="ECO:0000256" key="2">
    <source>
        <dbReference type="SAM" id="SignalP"/>
    </source>
</evidence>
<keyword evidence="2" id="KW-0732">Signal</keyword>
<dbReference type="InterPro" id="IPR007110">
    <property type="entry name" value="Ig-like_dom"/>
</dbReference>
<dbReference type="Gene3D" id="2.60.40.10">
    <property type="entry name" value="Immunoglobulins"/>
    <property type="match status" value="3"/>
</dbReference>
<dbReference type="Pfam" id="PF07686">
    <property type="entry name" value="V-set"/>
    <property type="match status" value="1"/>
</dbReference>
<dbReference type="AlphaFoldDB" id="A0AAD1WL27"/>
<protein>
    <submittedName>
        <fullName evidence="4">Sialoadhesin-like isoform X1</fullName>
    </submittedName>
</protein>
<keyword evidence="1" id="KW-0472">Membrane</keyword>
<feature type="transmembrane region" description="Helical" evidence="1">
    <location>
        <begin position="336"/>
        <end position="356"/>
    </location>
</feature>
<dbReference type="SMART" id="SM00409">
    <property type="entry name" value="IG"/>
    <property type="match status" value="3"/>
</dbReference>
<dbReference type="InterPro" id="IPR013106">
    <property type="entry name" value="Ig_V-set"/>
</dbReference>
<keyword evidence="5" id="KW-1185">Reference proteome</keyword>
<keyword evidence="1" id="KW-1133">Transmembrane helix</keyword>
<dbReference type="EMBL" id="OW240921">
    <property type="protein sequence ID" value="CAH2318631.1"/>
    <property type="molecule type" value="Genomic_DNA"/>
</dbReference>
<dbReference type="InterPro" id="IPR003599">
    <property type="entry name" value="Ig_sub"/>
</dbReference>